<proteinExistence type="predicted"/>
<keyword evidence="2 5" id="KW-0812">Transmembrane</keyword>
<evidence type="ECO:0000256" key="3">
    <source>
        <dbReference type="ARBA" id="ARBA00022989"/>
    </source>
</evidence>
<comment type="caution">
    <text evidence="7">The sequence shown here is derived from an EMBL/GenBank/DDBJ whole genome shotgun (WGS) entry which is preliminary data.</text>
</comment>
<feature type="transmembrane region" description="Helical" evidence="5">
    <location>
        <begin position="53"/>
        <end position="76"/>
    </location>
</feature>
<evidence type="ECO:0000256" key="2">
    <source>
        <dbReference type="ARBA" id="ARBA00022692"/>
    </source>
</evidence>
<gene>
    <name evidence="7" type="ORF">AMECASPLE_027423</name>
</gene>
<dbReference type="PANTHER" id="PTHR11662:SF284">
    <property type="entry name" value="SMALL INTESTINE URATE EXPORTER-RELATED"/>
    <property type="match status" value="1"/>
</dbReference>
<dbReference type="SUPFAM" id="SSF103473">
    <property type="entry name" value="MFS general substrate transporter"/>
    <property type="match status" value="1"/>
</dbReference>
<evidence type="ECO:0000313" key="7">
    <source>
        <dbReference type="EMBL" id="MEQ2312096.1"/>
    </source>
</evidence>
<evidence type="ECO:0000313" key="8">
    <source>
        <dbReference type="Proteomes" id="UP001469553"/>
    </source>
</evidence>
<dbReference type="InterPro" id="IPR036259">
    <property type="entry name" value="MFS_trans_sf"/>
</dbReference>
<comment type="subcellular location">
    <subcellularLocation>
        <location evidence="1">Membrane</location>
        <topology evidence="1">Multi-pass membrane protein</topology>
    </subcellularLocation>
</comment>
<dbReference type="Gene3D" id="1.20.1250.20">
    <property type="entry name" value="MFS general substrate transporter like domains"/>
    <property type="match status" value="1"/>
</dbReference>
<keyword evidence="8" id="KW-1185">Reference proteome</keyword>
<feature type="transmembrane region" description="Helical" evidence="5">
    <location>
        <begin position="20"/>
        <end position="41"/>
    </location>
</feature>
<reference evidence="7 8" key="1">
    <citation type="submission" date="2021-06" db="EMBL/GenBank/DDBJ databases">
        <authorList>
            <person name="Palmer J.M."/>
        </authorList>
    </citation>
    <scope>NUCLEOTIDE SEQUENCE [LARGE SCALE GENOMIC DNA]</scope>
    <source>
        <strain evidence="7 8">AS_MEX2019</strain>
        <tissue evidence="7">Muscle</tissue>
    </source>
</reference>
<dbReference type="PANTHER" id="PTHR11662">
    <property type="entry name" value="SOLUTE CARRIER FAMILY 17"/>
    <property type="match status" value="1"/>
</dbReference>
<feature type="transmembrane region" description="Helical" evidence="5">
    <location>
        <begin position="88"/>
        <end position="106"/>
    </location>
</feature>
<organism evidence="7 8">
    <name type="scientific">Ameca splendens</name>
    <dbReference type="NCBI Taxonomy" id="208324"/>
    <lineage>
        <taxon>Eukaryota</taxon>
        <taxon>Metazoa</taxon>
        <taxon>Chordata</taxon>
        <taxon>Craniata</taxon>
        <taxon>Vertebrata</taxon>
        <taxon>Euteleostomi</taxon>
        <taxon>Actinopterygii</taxon>
        <taxon>Neopterygii</taxon>
        <taxon>Teleostei</taxon>
        <taxon>Neoteleostei</taxon>
        <taxon>Acanthomorphata</taxon>
        <taxon>Ovalentaria</taxon>
        <taxon>Atherinomorphae</taxon>
        <taxon>Cyprinodontiformes</taxon>
        <taxon>Goodeidae</taxon>
        <taxon>Ameca</taxon>
    </lineage>
</organism>
<name>A0ABV1A1I2_9TELE</name>
<evidence type="ECO:0000256" key="4">
    <source>
        <dbReference type="ARBA" id="ARBA00023136"/>
    </source>
</evidence>
<dbReference type="PROSITE" id="PS50850">
    <property type="entry name" value="MFS"/>
    <property type="match status" value="1"/>
</dbReference>
<dbReference type="InterPro" id="IPR050382">
    <property type="entry name" value="MFS_Na/Anion_cotransporter"/>
</dbReference>
<keyword evidence="3 5" id="KW-1133">Transmembrane helix</keyword>
<accession>A0ABV1A1I2</accession>
<feature type="domain" description="Major facilitator superfamily (MFS) profile" evidence="6">
    <location>
        <begin position="1"/>
        <end position="125"/>
    </location>
</feature>
<dbReference type="Proteomes" id="UP001469553">
    <property type="component" value="Unassembled WGS sequence"/>
</dbReference>
<evidence type="ECO:0000259" key="6">
    <source>
        <dbReference type="PROSITE" id="PS50850"/>
    </source>
</evidence>
<dbReference type="InterPro" id="IPR020846">
    <property type="entry name" value="MFS_dom"/>
</dbReference>
<evidence type="ECO:0000256" key="5">
    <source>
        <dbReference type="SAM" id="Phobius"/>
    </source>
</evidence>
<dbReference type="EMBL" id="JAHRIP010078136">
    <property type="protein sequence ID" value="MEQ2312096.1"/>
    <property type="molecule type" value="Genomic_DNA"/>
</dbReference>
<keyword evidence="4 5" id="KW-0472">Membrane</keyword>
<protein>
    <recommendedName>
        <fullName evidence="6">Major facilitator superfamily (MFS) profile domain-containing protein</fullName>
    </recommendedName>
</protein>
<feature type="non-terminal residue" evidence="7">
    <location>
        <position position="1"/>
    </location>
</feature>
<sequence length="125" mass="13288">LLLPAVFLTAVCYSGCSHILIVTFLTLSTSLGGISSAGVFINQIDIAPQYAGFLLGITNTFGTIPGVVAPIVAGYFTEDHTLAGWRKVFWVAAGINMGGAVIYTIFGSGEIQSWAVVEEEEEEER</sequence>
<evidence type="ECO:0000256" key="1">
    <source>
        <dbReference type="ARBA" id="ARBA00004141"/>
    </source>
</evidence>